<comment type="caution">
    <text evidence="4">The sequence shown here is derived from an EMBL/GenBank/DDBJ whole genome shotgun (WGS) entry which is preliminary data.</text>
</comment>
<keyword evidence="2" id="KW-0472">Membrane</keyword>
<gene>
    <name evidence="4" type="ORF">PPOP_0926</name>
</gene>
<dbReference type="Pfam" id="PF00534">
    <property type="entry name" value="Glycos_transf_1"/>
    <property type="match status" value="1"/>
</dbReference>
<dbReference type="OrthoDB" id="9801609at2"/>
<accession>M9LGC7</accession>
<evidence type="ECO:0000256" key="1">
    <source>
        <dbReference type="ARBA" id="ARBA00022679"/>
    </source>
</evidence>
<protein>
    <submittedName>
        <fullName evidence="4">Glycosyltransferase</fullName>
    </submittedName>
</protein>
<reference evidence="4 5" key="1">
    <citation type="submission" date="2012-10" db="EMBL/GenBank/DDBJ databases">
        <title>Draft Genome Sequence of Paenibacillus popilliae ATCC 14706T.</title>
        <authorList>
            <person name="Iiyama K."/>
            <person name="Mori K."/>
            <person name="Mon H."/>
            <person name="Chieda Y."/>
            <person name="Lee J.M."/>
            <person name="Kusakabe T."/>
            <person name="Tashiro K."/>
            <person name="Asano S."/>
            <person name="Yasunaga-Aoki C."/>
            <person name="Shimizu S."/>
        </authorList>
    </citation>
    <scope>NUCLEOTIDE SEQUENCE [LARGE SCALE GENOMIC DNA]</scope>
    <source>
        <strain evidence="4 5">ATCC 14706</strain>
    </source>
</reference>
<dbReference type="SUPFAM" id="SSF53756">
    <property type="entry name" value="UDP-Glycosyltransferase/glycogen phosphorylase"/>
    <property type="match status" value="1"/>
</dbReference>
<organism evidence="4 5">
    <name type="scientific">Paenibacillus popilliae ATCC 14706</name>
    <dbReference type="NCBI Taxonomy" id="1212764"/>
    <lineage>
        <taxon>Bacteria</taxon>
        <taxon>Bacillati</taxon>
        <taxon>Bacillota</taxon>
        <taxon>Bacilli</taxon>
        <taxon>Bacillales</taxon>
        <taxon>Paenibacillaceae</taxon>
        <taxon>Paenibacillus</taxon>
    </lineage>
</organism>
<dbReference type="GO" id="GO:0016757">
    <property type="term" value="F:glycosyltransferase activity"/>
    <property type="evidence" value="ECO:0007669"/>
    <property type="project" value="InterPro"/>
</dbReference>
<evidence type="ECO:0000256" key="2">
    <source>
        <dbReference type="SAM" id="Phobius"/>
    </source>
</evidence>
<dbReference type="PANTHER" id="PTHR46401:SF2">
    <property type="entry name" value="GLYCOSYLTRANSFERASE WBBK-RELATED"/>
    <property type="match status" value="1"/>
</dbReference>
<evidence type="ECO:0000313" key="4">
    <source>
        <dbReference type="EMBL" id="GAC41575.1"/>
    </source>
</evidence>
<dbReference type="EMBL" id="BALG01000040">
    <property type="protein sequence ID" value="GAC41575.1"/>
    <property type="molecule type" value="Genomic_DNA"/>
</dbReference>
<evidence type="ECO:0000313" key="5">
    <source>
        <dbReference type="Proteomes" id="UP000029453"/>
    </source>
</evidence>
<keyword evidence="2" id="KW-1133">Transmembrane helix</keyword>
<dbReference type="Gene3D" id="3.40.50.2000">
    <property type="entry name" value="Glycogen Phosphorylase B"/>
    <property type="match status" value="2"/>
</dbReference>
<keyword evidence="1 4" id="KW-0808">Transferase</keyword>
<keyword evidence="2" id="KW-0812">Transmembrane</keyword>
<feature type="domain" description="Glycosyl transferase family 1" evidence="3">
    <location>
        <begin position="351"/>
        <end position="496"/>
    </location>
</feature>
<keyword evidence="5" id="KW-1185">Reference proteome</keyword>
<evidence type="ECO:0000259" key="3">
    <source>
        <dbReference type="Pfam" id="PF00534"/>
    </source>
</evidence>
<feature type="transmembrane region" description="Helical" evidence="2">
    <location>
        <begin position="130"/>
        <end position="154"/>
    </location>
</feature>
<sequence length="530" mass="60121">MSKTGIFLGFQPGTKLTAEGIGRLLAFILKENGKDNESIIILCPFWLKDPINDLLKDNKIPTDKFEILSTGNVPIGVKIKEWIKSKKSKKRKKPGHKIVQKLIQQVIGLLRTSITEFLSTSSWYLITIKLFLYLALLLVLSPLLLCLIMLYYIYFVIRLVANAVKNIVTKTPSIESLKNIKLLVVSKWQGKIYQSVLENELSRLVKKVNAREDIGVCLIPSMIWPQIKDLKAKKILAAPDIVFYDFPTQFPGVSGTHSRIRQCIDVADHLICYSEAVKTHHLVNKCGVDPEKITVIQHANVDMRGHLKVSNSVEKYFSITQNAQQIVRRYVRAYLSPGHVLYNSDLAKMDCIIYSSQYRPHKNIFNLIKAMKILNKNYYKNAKLILTGDISASVDIQNYINLHSLQHDVIVMPGLPSEVLAAVNKLAKCAVNPTLFEGGFPFTFSEAYSVGTPSVMSSIPVVESEISIPHLKEIMLFDPYDPSSIADRIAFALDNFDELFKAQAKLYEKFSRRDWSIVVGEYNRIFCKYK</sequence>
<dbReference type="PANTHER" id="PTHR46401">
    <property type="entry name" value="GLYCOSYLTRANSFERASE WBBK-RELATED"/>
    <property type="match status" value="1"/>
</dbReference>
<proteinExistence type="predicted"/>
<dbReference type="Proteomes" id="UP000029453">
    <property type="component" value="Unassembled WGS sequence"/>
</dbReference>
<dbReference type="RefSeq" id="WP_006284902.1">
    <property type="nucleotide sequence ID" value="NZ_BALG01000040.1"/>
</dbReference>
<name>M9LGC7_PAEPP</name>
<dbReference type="AlphaFoldDB" id="M9LGC7"/>
<dbReference type="InterPro" id="IPR001296">
    <property type="entry name" value="Glyco_trans_1"/>
</dbReference>